<feature type="domain" description="Aminotransferase class I/classII large" evidence="5">
    <location>
        <begin position="303"/>
        <end position="592"/>
    </location>
</feature>
<dbReference type="GO" id="GO:0016779">
    <property type="term" value="F:nucleotidyltransferase activity"/>
    <property type="evidence" value="ECO:0007669"/>
    <property type="project" value="UniProtKB-ARBA"/>
</dbReference>
<dbReference type="SUPFAM" id="SSF53448">
    <property type="entry name" value="Nucleotide-diphospho-sugar transferases"/>
    <property type="match status" value="1"/>
</dbReference>
<dbReference type="InterPro" id="IPR029044">
    <property type="entry name" value="Nucleotide-diphossugar_trans"/>
</dbReference>
<dbReference type="Proteomes" id="UP001156701">
    <property type="component" value="Unassembled WGS sequence"/>
</dbReference>
<dbReference type="EMBL" id="JARRYG010000011">
    <property type="protein sequence ID" value="MDG4696928.1"/>
    <property type="molecule type" value="Genomic_DNA"/>
</dbReference>
<dbReference type="RefSeq" id="WP_272524576.1">
    <property type="nucleotide sequence ID" value="NZ_JARRYG010000011.1"/>
</dbReference>
<keyword evidence="4" id="KW-0808">Transferase</keyword>
<organism evidence="7 8">
    <name type="scientific">Providencia huashanensis</name>
    <dbReference type="NCBI Taxonomy" id="3037798"/>
    <lineage>
        <taxon>Bacteria</taxon>
        <taxon>Pseudomonadati</taxon>
        <taxon>Pseudomonadota</taxon>
        <taxon>Gammaproteobacteria</taxon>
        <taxon>Enterobacterales</taxon>
        <taxon>Morganellaceae</taxon>
        <taxon>Providencia</taxon>
    </lineage>
</organism>
<dbReference type="EC" id="2.6.1.-" evidence="4"/>
<evidence type="ECO:0000259" key="6">
    <source>
        <dbReference type="Pfam" id="PF12804"/>
    </source>
</evidence>
<dbReference type="InterPro" id="IPR015422">
    <property type="entry name" value="PyrdxlP-dep_Trfase_small"/>
</dbReference>
<evidence type="ECO:0000313" key="8">
    <source>
        <dbReference type="Proteomes" id="UP001156701"/>
    </source>
</evidence>
<dbReference type="PANTHER" id="PTHR42885:SF1">
    <property type="entry name" value="THREONINE-PHOSPHATE DECARBOXYLASE"/>
    <property type="match status" value="1"/>
</dbReference>
<accession>A0AA42FHV4</accession>
<dbReference type="PANTHER" id="PTHR42885">
    <property type="entry name" value="HISTIDINOL-PHOSPHATE AMINOTRANSFERASE-RELATED"/>
    <property type="match status" value="1"/>
</dbReference>
<name>A0AA42FHV4_9GAMM</name>
<dbReference type="Pfam" id="PF12804">
    <property type="entry name" value="NTP_transf_3"/>
    <property type="match status" value="1"/>
</dbReference>
<dbReference type="InterPro" id="IPR004838">
    <property type="entry name" value="NHTrfase_class1_PyrdxlP-BS"/>
</dbReference>
<dbReference type="InterPro" id="IPR015421">
    <property type="entry name" value="PyrdxlP-dep_Trfase_major"/>
</dbReference>
<dbReference type="Gene3D" id="3.40.640.10">
    <property type="entry name" value="Type I PLP-dependent aspartate aminotransferase-like (Major domain)"/>
    <property type="match status" value="1"/>
</dbReference>
<dbReference type="CDD" id="cd02523">
    <property type="entry name" value="PC_cytidylyltransferase"/>
    <property type="match status" value="1"/>
</dbReference>
<dbReference type="CDD" id="cd00609">
    <property type="entry name" value="AAT_like"/>
    <property type="match status" value="1"/>
</dbReference>
<gene>
    <name evidence="7" type="ORF">P7V44_11845</name>
</gene>
<keyword evidence="2" id="KW-0460">Magnesium</keyword>
<keyword evidence="3" id="KW-0663">Pyridoxal phosphate</keyword>
<dbReference type="InterPro" id="IPR004839">
    <property type="entry name" value="Aminotransferase_I/II_large"/>
</dbReference>
<evidence type="ECO:0000259" key="5">
    <source>
        <dbReference type="Pfam" id="PF00155"/>
    </source>
</evidence>
<comment type="similarity">
    <text evidence="4">Belongs to the class-I pyridoxal-phosphate-dependent aminotransferase family.</text>
</comment>
<evidence type="ECO:0000256" key="1">
    <source>
        <dbReference type="ARBA" id="ARBA00001933"/>
    </source>
</evidence>
<dbReference type="Gene3D" id="3.90.550.10">
    <property type="entry name" value="Spore Coat Polysaccharide Biosynthesis Protein SpsA, Chain A"/>
    <property type="match status" value="1"/>
</dbReference>
<sequence length="602" mass="69106">MQVLIPAAGMGNRLGKYTNDKTKCMVSVHEVTLIERCLNILSKYNISRIILVVGYQKENLKKFLGNQYNEIEIIYIDNDIYDKTNNIYSIYLAKDELIKDDTILLESDLIFEEKIIENLISNQFPNIAVVDKYQPWMDGTVVEINNNFDIVNFVPKKDFEFNKSDLYYKTVNIYKFSKEFLENTYVPFLEAYSKALGQNEYYEQVLRVITLLETQELKALPLQGEKWYEIDDAQDLDNANVIFAPEKEKLSLLSRRYGGYWRYNDIIDFCYLVNPYFPNKTFMGEMKNSFDTLVREYPSGANVQSLLAAKMFKCNPDQIAVGNGAAELIDTLAQYKNEKLGLFIPTFEEYSSRFKSVTLKKLNNPNFSYNKNDIINLAKENDGVILINPDNPSGNFIPYKDLLELINWFKINKKTFIVDESFVDFAENGLNSTLMKEEILNMYSGLIVIKSISKSYGVPGIRLGVIASSNIELISAIKKSIPVWNINSLGEFFFQIIGKYEKTYSSACNQIIVERNSLFTALEKNKLLTPINSQANYILCKVNLISSSMLIEMLCNGYNILAKDCSEKKGFDGQSYVRLAVRNTIDNQYLIDSLLDIESKVV</sequence>
<dbReference type="Pfam" id="PF00155">
    <property type="entry name" value="Aminotran_1_2"/>
    <property type="match status" value="1"/>
</dbReference>
<dbReference type="Gene3D" id="3.90.1150.10">
    <property type="entry name" value="Aspartate Aminotransferase, domain 1"/>
    <property type="match status" value="1"/>
</dbReference>
<proteinExistence type="inferred from homology"/>
<evidence type="ECO:0000256" key="3">
    <source>
        <dbReference type="ARBA" id="ARBA00022898"/>
    </source>
</evidence>
<comment type="cofactor">
    <cofactor evidence="1 4">
        <name>pyridoxal 5'-phosphate</name>
        <dbReference type="ChEBI" id="CHEBI:597326"/>
    </cofactor>
</comment>
<dbReference type="InterPro" id="IPR025877">
    <property type="entry name" value="MobA-like_NTP_Trfase"/>
</dbReference>
<comment type="caution">
    <text evidence="7">The sequence shown here is derived from an EMBL/GenBank/DDBJ whole genome shotgun (WGS) entry which is preliminary data.</text>
</comment>
<protein>
    <recommendedName>
        <fullName evidence="4">Aminotransferase</fullName>
        <ecNumber evidence="4">2.6.1.-</ecNumber>
    </recommendedName>
</protein>
<dbReference type="InterPro" id="IPR015424">
    <property type="entry name" value="PyrdxlP-dep_Trfase"/>
</dbReference>
<dbReference type="GO" id="GO:0030170">
    <property type="term" value="F:pyridoxal phosphate binding"/>
    <property type="evidence" value="ECO:0007669"/>
    <property type="project" value="InterPro"/>
</dbReference>
<keyword evidence="4 7" id="KW-0032">Aminotransferase</keyword>
<evidence type="ECO:0000256" key="4">
    <source>
        <dbReference type="RuleBase" id="RU000481"/>
    </source>
</evidence>
<feature type="domain" description="MobA-like NTP transferase" evidence="6">
    <location>
        <begin position="4"/>
        <end position="122"/>
    </location>
</feature>
<dbReference type="AlphaFoldDB" id="A0AA42FHV4"/>
<evidence type="ECO:0000313" key="7">
    <source>
        <dbReference type="EMBL" id="MDG4696928.1"/>
    </source>
</evidence>
<dbReference type="PROSITE" id="PS00105">
    <property type="entry name" value="AA_TRANSFER_CLASS_1"/>
    <property type="match status" value="1"/>
</dbReference>
<evidence type="ECO:0000256" key="2">
    <source>
        <dbReference type="ARBA" id="ARBA00022842"/>
    </source>
</evidence>
<dbReference type="SUPFAM" id="SSF53383">
    <property type="entry name" value="PLP-dependent transferases"/>
    <property type="match status" value="1"/>
</dbReference>
<reference evidence="7" key="1">
    <citation type="submission" date="2023-03" db="EMBL/GenBank/DDBJ databases">
        <title>a new species belonging to Providencia genus.</title>
        <authorList>
            <person name="Yang W."/>
            <person name="Hu F."/>
            <person name="Shen S."/>
            <person name="Ding L."/>
            <person name="Yin D."/>
        </authorList>
    </citation>
    <scope>NUCLEOTIDE SEQUENCE</scope>
    <source>
        <strain evidence="7">CRE-3FA-0001</strain>
    </source>
</reference>
<dbReference type="GO" id="GO:0008483">
    <property type="term" value="F:transaminase activity"/>
    <property type="evidence" value="ECO:0007669"/>
    <property type="project" value="UniProtKB-KW"/>
</dbReference>